<dbReference type="Gene3D" id="3.30.450.20">
    <property type="entry name" value="PAS domain"/>
    <property type="match status" value="1"/>
</dbReference>
<dbReference type="Pfam" id="PF13188">
    <property type="entry name" value="PAS_8"/>
    <property type="match status" value="1"/>
</dbReference>
<name>A0A7R9WB99_9STRA</name>
<reference evidence="3" key="1">
    <citation type="submission" date="2021-01" db="EMBL/GenBank/DDBJ databases">
        <authorList>
            <person name="Corre E."/>
            <person name="Pelletier E."/>
            <person name="Niang G."/>
            <person name="Scheremetjew M."/>
            <person name="Finn R."/>
            <person name="Kale V."/>
            <person name="Holt S."/>
            <person name="Cochrane G."/>
            <person name="Meng A."/>
            <person name="Brown T."/>
            <person name="Cohen L."/>
        </authorList>
    </citation>
    <scope>NUCLEOTIDE SEQUENCE</scope>
    <source>
        <strain evidence="3">CCMP147</strain>
    </source>
</reference>
<feature type="region of interest" description="Disordered" evidence="1">
    <location>
        <begin position="1"/>
        <end position="42"/>
    </location>
</feature>
<dbReference type="CDD" id="cd00130">
    <property type="entry name" value="PAS"/>
    <property type="match status" value="1"/>
</dbReference>
<proteinExistence type="predicted"/>
<feature type="compositionally biased region" description="Low complexity" evidence="1">
    <location>
        <begin position="22"/>
        <end position="39"/>
    </location>
</feature>
<evidence type="ECO:0000256" key="1">
    <source>
        <dbReference type="SAM" id="MobiDB-lite"/>
    </source>
</evidence>
<sequence>MTYYQQGSSGAPGPAPTLADGSQPQQTSSPPQQQQQQQSKLEPQLVTHIDDHEYRFVFNSCSVGMAIASMGGAFIDCNSLFCQLSQYTKQEVCAMTIFNLTSRQDLQHAFDLISKMISPPPDGSSQNPPPCVLRGAMKHRNDLGLSIALIKGEDGIAKCFCVTLIKNPASPFDTSRPIPATADFLQTGGMQLTSISDQAQKTQSSGSLSSPAYTTG</sequence>
<evidence type="ECO:0000313" key="3">
    <source>
        <dbReference type="EMBL" id="CAD8318311.1"/>
    </source>
</evidence>
<dbReference type="InterPro" id="IPR000014">
    <property type="entry name" value="PAS"/>
</dbReference>
<evidence type="ECO:0000259" key="2">
    <source>
        <dbReference type="SMART" id="SM00091"/>
    </source>
</evidence>
<protein>
    <recommendedName>
        <fullName evidence="2">PAS domain-containing protein</fullName>
    </recommendedName>
</protein>
<dbReference type="SUPFAM" id="SSF55785">
    <property type="entry name" value="PYP-like sensor domain (PAS domain)"/>
    <property type="match status" value="1"/>
</dbReference>
<dbReference type="NCBIfam" id="TIGR00229">
    <property type="entry name" value="sensory_box"/>
    <property type="match status" value="1"/>
</dbReference>
<dbReference type="InterPro" id="IPR035965">
    <property type="entry name" value="PAS-like_dom_sf"/>
</dbReference>
<dbReference type="EMBL" id="HBED01034103">
    <property type="protein sequence ID" value="CAD8318311.1"/>
    <property type="molecule type" value="Transcribed_RNA"/>
</dbReference>
<accession>A0A7R9WB99</accession>
<organism evidence="3">
    <name type="scientific">Pseudictyota dubia</name>
    <dbReference type="NCBI Taxonomy" id="2749911"/>
    <lineage>
        <taxon>Eukaryota</taxon>
        <taxon>Sar</taxon>
        <taxon>Stramenopiles</taxon>
        <taxon>Ochrophyta</taxon>
        <taxon>Bacillariophyta</taxon>
        <taxon>Mediophyceae</taxon>
        <taxon>Biddulphiophycidae</taxon>
        <taxon>Eupodiscales</taxon>
        <taxon>Odontellaceae</taxon>
        <taxon>Pseudictyota</taxon>
    </lineage>
</organism>
<feature type="region of interest" description="Disordered" evidence="1">
    <location>
        <begin position="195"/>
        <end position="216"/>
    </location>
</feature>
<dbReference type="AlphaFoldDB" id="A0A7R9WB99"/>
<gene>
    <name evidence="3" type="ORF">TDUB1175_LOCUS17106</name>
</gene>
<dbReference type="SMART" id="SM00091">
    <property type="entry name" value="PAS"/>
    <property type="match status" value="1"/>
</dbReference>
<feature type="domain" description="PAS" evidence="2">
    <location>
        <begin position="52"/>
        <end position="118"/>
    </location>
</feature>